<evidence type="ECO:0000256" key="5">
    <source>
        <dbReference type="ARBA" id="ARBA00022695"/>
    </source>
</evidence>
<accession>A0A3B1DVY4</accession>
<keyword evidence="3" id="KW-0963">Cytoplasm</keyword>
<protein>
    <recommendedName>
        <fullName evidence="2">Phosphopantetheine adenylyltransferase</fullName>
        <ecNumber evidence="1">2.7.7.3</ecNumber>
    </recommendedName>
</protein>
<proteinExistence type="inferred from homology"/>
<name>A0A3B1DVY4_9ZZZZ</name>
<dbReference type="NCBIfam" id="TIGR01510">
    <property type="entry name" value="coaD_prev_kdtB"/>
    <property type="match status" value="1"/>
</dbReference>
<feature type="domain" description="Cytidyltransferase-like" evidence="11">
    <location>
        <begin position="7"/>
        <end position="141"/>
    </location>
</feature>
<evidence type="ECO:0000256" key="1">
    <source>
        <dbReference type="ARBA" id="ARBA00012392"/>
    </source>
</evidence>
<organism evidence="12">
    <name type="scientific">hydrothermal vent metagenome</name>
    <dbReference type="NCBI Taxonomy" id="652676"/>
    <lineage>
        <taxon>unclassified sequences</taxon>
        <taxon>metagenomes</taxon>
        <taxon>ecological metagenomes</taxon>
    </lineage>
</organism>
<dbReference type="NCBIfam" id="TIGR00125">
    <property type="entry name" value="cyt_tran_rel"/>
    <property type="match status" value="1"/>
</dbReference>
<evidence type="ECO:0000256" key="7">
    <source>
        <dbReference type="ARBA" id="ARBA00022840"/>
    </source>
</evidence>
<keyword evidence="9" id="KW-0173">Coenzyme A biosynthesis</keyword>
<comment type="catalytic activity">
    <reaction evidence="10">
        <text>(R)-4'-phosphopantetheine + ATP + H(+) = 3'-dephospho-CoA + diphosphate</text>
        <dbReference type="Rhea" id="RHEA:19801"/>
        <dbReference type="ChEBI" id="CHEBI:15378"/>
        <dbReference type="ChEBI" id="CHEBI:30616"/>
        <dbReference type="ChEBI" id="CHEBI:33019"/>
        <dbReference type="ChEBI" id="CHEBI:57328"/>
        <dbReference type="ChEBI" id="CHEBI:61723"/>
        <dbReference type="EC" id="2.7.7.3"/>
    </reaction>
</comment>
<evidence type="ECO:0000256" key="2">
    <source>
        <dbReference type="ARBA" id="ARBA00013868"/>
    </source>
</evidence>
<gene>
    <name evidence="12" type="ORF">MNBD_PLANCTO03-554</name>
</gene>
<evidence type="ECO:0000256" key="6">
    <source>
        <dbReference type="ARBA" id="ARBA00022741"/>
    </source>
</evidence>
<dbReference type="GO" id="GO:0015937">
    <property type="term" value="P:coenzyme A biosynthetic process"/>
    <property type="evidence" value="ECO:0007669"/>
    <property type="project" value="UniProtKB-KW"/>
</dbReference>
<dbReference type="EMBL" id="UOGK01000370">
    <property type="protein sequence ID" value="VAX40298.1"/>
    <property type="molecule type" value="Genomic_DNA"/>
</dbReference>
<evidence type="ECO:0000256" key="4">
    <source>
        <dbReference type="ARBA" id="ARBA00022679"/>
    </source>
</evidence>
<dbReference type="PRINTS" id="PR01020">
    <property type="entry name" value="LPSBIOSNTHSS"/>
</dbReference>
<evidence type="ECO:0000256" key="10">
    <source>
        <dbReference type="ARBA" id="ARBA00029346"/>
    </source>
</evidence>
<evidence type="ECO:0000256" key="9">
    <source>
        <dbReference type="ARBA" id="ARBA00022993"/>
    </source>
</evidence>
<dbReference type="AlphaFoldDB" id="A0A3B1DVY4"/>
<dbReference type="InterPro" id="IPR014729">
    <property type="entry name" value="Rossmann-like_a/b/a_fold"/>
</dbReference>
<keyword evidence="4 12" id="KW-0808">Transferase</keyword>
<evidence type="ECO:0000259" key="11">
    <source>
        <dbReference type="Pfam" id="PF01467"/>
    </source>
</evidence>
<dbReference type="Gene3D" id="3.40.50.620">
    <property type="entry name" value="HUPs"/>
    <property type="match status" value="1"/>
</dbReference>
<dbReference type="PANTHER" id="PTHR21342">
    <property type="entry name" value="PHOSPHOPANTETHEINE ADENYLYLTRANSFERASE"/>
    <property type="match status" value="1"/>
</dbReference>
<dbReference type="EC" id="2.7.7.3" evidence="1"/>
<evidence type="ECO:0000313" key="12">
    <source>
        <dbReference type="EMBL" id="VAX40298.1"/>
    </source>
</evidence>
<dbReference type="SUPFAM" id="SSF52374">
    <property type="entry name" value="Nucleotidylyl transferase"/>
    <property type="match status" value="1"/>
</dbReference>
<evidence type="ECO:0000256" key="8">
    <source>
        <dbReference type="ARBA" id="ARBA00022842"/>
    </source>
</evidence>
<dbReference type="InterPro" id="IPR004821">
    <property type="entry name" value="Cyt_trans-like"/>
</dbReference>
<keyword evidence="5 12" id="KW-0548">Nucleotidyltransferase</keyword>
<keyword evidence="6" id="KW-0547">Nucleotide-binding</keyword>
<dbReference type="PANTHER" id="PTHR21342:SF1">
    <property type="entry name" value="PHOSPHOPANTETHEINE ADENYLYLTRANSFERASE"/>
    <property type="match status" value="1"/>
</dbReference>
<evidence type="ECO:0000256" key="3">
    <source>
        <dbReference type="ARBA" id="ARBA00022490"/>
    </source>
</evidence>
<dbReference type="GO" id="GO:0005524">
    <property type="term" value="F:ATP binding"/>
    <property type="evidence" value="ECO:0007669"/>
    <property type="project" value="UniProtKB-KW"/>
</dbReference>
<reference evidence="12" key="1">
    <citation type="submission" date="2018-06" db="EMBL/GenBank/DDBJ databases">
        <authorList>
            <person name="Zhirakovskaya E."/>
        </authorList>
    </citation>
    <scope>NUCLEOTIDE SEQUENCE</scope>
</reference>
<dbReference type="HAMAP" id="MF_00151">
    <property type="entry name" value="PPAT_bact"/>
    <property type="match status" value="1"/>
</dbReference>
<dbReference type="InterPro" id="IPR001980">
    <property type="entry name" value="PPAT"/>
</dbReference>
<keyword evidence="8" id="KW-0460">Magnesium</keyword>
<dbReference type="Pfam" id="PF01467">
    <property type="entry name" value="CTP_transf_like"/>
    <property type="match status" value="1"/>
</dbReference>
<keyword evidence="7" id="KW-0067">ATP-binding</keyword>
<sequence length="183" mass="20317">MAHHLAVFPGSFDPMTFGHLDVVRRGRRLFDELVVAVGRNPGKDQLFTPEERAEMARTLIEQLIAEEPDTAPVRVESFSGLTVDFALSIGAAVLLRGIRNLSDLQYEVQQAVTNREVAGLETAFVVAGQSFAYTSSSLIRQITALGRDPSQLESMVPPAVAEMLREKKRQKHPVLERLLVHQE</sequence>
<dbReference type="GO" id="GO:0004595">
    <property type="term" value="F:pantetheine-phosphate adenylyltransferase activity"/>
    <property type="evidence" value="ECO:0007669"/>
    <property type="project" value="UniProtKB-EC"/>
</dbReference>